<feature type="domain" description="HTH luxR-type" evidence="4">
    <location>
        <begin position="537"/>
        <end position="601"/>
    </location>
</feature>
<proteinExistence type="predicted"/>
<comment type="caution">
    <text evidence="5">The sequence shown here is derived from an EMBL/GenBank/DDBJ whole genome shotgun (WGS) entry which is preliminary data.</text>
</comment>
<dbReference type="SUPFAM" id="SSF48452">
    <property type="entry name" value="TPR-like"/>
    <property type="match status" value="1"/>
</dbReference>
<dbReference type="SMART" id="SM00421">
    <property type="entry name" value="HTH_LUXR"/>
    <property type="match status" value="1"/>
</dbReference>
<gene>
    <name evidence="5" type="ORF">C7H52_09615</name>
</gene>
<evidence type="ECO:0000259" key="4">
    <source>
        <dbReference type="PROSITE" id="PS50043"/>
    </source>
</evidence>
<feature type="repeat" description="TPR" evidence="1">
    <location>
        <begin position="176"/>
        <end position="209"/>
    </location>
</feature>
<dbReference type="InterPro" id="IPR011990">
    <property type="entry name" value="TPR-like_helical_dom_sf"/>
</dbReference>
<dbReference type="InterPro" id="IPR000792">
    <property type="entry name" value="Tscrpt_reg_LuxR_C"/>
</dbReference>
<reference evidence="5 6" key="1">
    <citation type="submission" date="2018-03" db="EMBL/GenBank/DDBJ databases">
        <title>Mesoflavibacter sp. HG37 and Mesoflavibacter sp. HG96 sp.nov., two marine bacteria isolated from seawater of Western Pacific Ocean.</title>
        <authorList>
            <person name="Cheng H."/>
            <person name="Wu Y.-H."/>
            <person name="Guo L.-L."/>
            <person name="Xu X.-W."/>
        </authorList>
    </citation>
    <scope>NUCLEOTIDE SEQUENCE [LARGE SCALE GENOMIC DNA]</scope>
    <source>
        <strain evidence="5 6">KCTC 32269</strain>
    </source>
</reference>
<dbReference type="Gene3D" id="1.10.10.10">
    <property type="entry name" value="Winged helix-like DNA-binding domain superfamily/Winged helix DNA-binding domain"/>
    <property type="match status" value="1"/>
</dbReference>
<name>A0A2T1N9L1_9FLAO</name>
<keyword evidence="6" id="KW-1185">Reference proteome</keyword>
<accession>A0A2T1N9L1</accession>
<dbReference type="GO" id="GO:0003677">
    <property type="term" value="F:DNA binding"/>
    <property type="evidence" value="ECO:0007669"/>
    <property type="project" value="InterPro"/>
</dbReference>
<dbReference type="InterPro" id="IPR036388">
    <property type="entry name" value="WH-like_DNA-bd_sf"/>
</dbReference>
<keyword evidence="3" id="KW-0732">Signal</keyword>
<dbReference type="SUPFAM" id="SSF46894">
    <property type="entry name" value="C-terminal effector domain of the bipartite response regulators"/>
    <property type="match status" value="1"/>
</dbReference>
<keyword evidence="2" id="KW-0472">Membrane</keyword>
<feature type="signal peptide" evidence="3">
    <location>
        <begin position="1"/>
        <end position="19"/>
    </location>
</feature>
<dbReference type="InterPro" id="IPR016032">
    <property type="entry name" value="Sig_transdc_resp-reg_C-effctor"/>
</dbReference>
<dbReference type="PROSITE" id="PS50043">
    <property type="entry name" value="HTH_LUXR_2"/>
    <property type="match status" value="1"/>
</dbReference>
<dbReference type="OrthoDB" id="1090267at2"/>
<feature type="chain" id="PRO_5015604595" description="HTH luxR-type domain-containing protein" evidence="3">
    <location>
        <begin position="20"/>
        <end position="601"/>
    </location>
</feature>
<keyword evidence="1" id="KW-0802">TPR repeat</keyword>
<evidence type="ECO:0000313" key="6">
    <source>
        <dbReference type="Proteomes" id="UP000238426"/>
    </source>
</evidence>
<dbReference type="Gene3D" id="1.25.40.10">
    <property type="entry name" value="Tetratricopeptide repeat domain"/>
    <property type="match status" value="2"/>
</dbReference>
<sequence>MCLRISLLFFFGLNLCLMAQNDENIIQLFESLNKSNSNLHKESAISRIENGKYNLSDSLKLELEYHKAELLYLNSNYEESFKKIVKLIKLFNQKNYDSRVFVLSLLKVKNLYKLNRLEEALTLMFELENENIKDKSEFYVLLGSIYYTYNDINNSLKYNIKAETEALKYNNYDALVKIYNLFAVNYAFNKDFNNAITYYNKSLDLSKKTNNDLATLMILNNSSIYYTELGNYEKALEVLNEADKFKINSNNKFLNTKNLLLRAENLYFLKKYNEASQINENVIRQSILLKNDDLLSSGLTLKADILSAESKYVEAIKYYNEALELGVLMNKDVLNSENYLKISNLYEVTGNPTQALQYFKKYSVLKEKIDVQKNADELKQIEIRNNLNDYKQRLSLKNKEIELLNLKDSKNKFRNYLYIFLILGLIFFIYRQLRLKAINKKNTEYQKEISRLKEINLNNKISFANNQMTDFSIQIIEQSKLLEVLKKRLSSLKSTYKSNGDFKELSFMVNEALAVNTEKIKLNKEVDNTIGDFLYNLKSKYPILNEKEIQIISYLRLNYKSKQIATLLSINTQTVNNYRASIRSKLNLKKGQKLNQFLQKI</sequence>
<dbReference type="SMART" id="SM00028">
    <property type="entry name" value="TPR"/>
    <property type="match status" value="4"/>
</dbReference>
<feature type="transmembrane region" description="Helical" evidence="2">
    <location>
        <begin position="416"/>
        <end position="433"/>
    </location>
</feature>
<keyword evidence="2" id="KW-0812">Transmembrane</keyword>
<dbReference type="Pfam" id="PF00196">
    <property type="entry name" value="GerE"/>
    <property type="match status" value="1"/>
</dbReference>
<dbReference type="AlphaFoldDB" id="A0A2T1N9L1"/>
<dbReference type="Pfam" id="PF13424">
    <property type="entry name" value="TPR_12"/>
    <property type="match status" value="1"/>
</dbReference>
<dbReference type="InterPro" id="IPR019734">
    <property type="entry name" value="TPR_rpt"/>
</dbReference>
<dbReference type="EMBL" id="PXOQ01000009">
    <property type="protein sequence ID" value="PSG88545.1"/>
    <property type="molecule type" value="Genomic_DNA"/>
</dbReference>
<dbReference type="PROSITE" id="PS50005">
    <property type="entry name" value="TPR"/>
    <property type="match status" value="1"/>
</dbReference>
<keyword evidence="2" id="KW-1133">Transmembrane helix</keyword>
<evidence type="ECO:0000313" key="5">
    <source>
        <dbReference type="EMBL" id="PSG88545.1"/>
    </source>
</evidence>
<protein>
    <recommendedName>
        <fullName evidence="4">HTH luxR-type domain-containing protein</fullName>
    </recommendedName>
</protein>
<dbReference type="GO" id="GO:0006355">
    <property type="term" value="P:regulation of DNA-templated transcription"/>
    <property type="evidence" value="ECO:0007669"/>
    <property type="project" value="InterPro"/>
</dbReference>
<evidence type="ECO:0000256" key="1">
    <source>
        <dbReference type="PROSITE-ProRule" id="PRU00339"/>
    </source>
</evidence>
<dbReference type="Proteomes" id="UP000238426">
    <property type="component" value="Unassembled WGS sequence"/>
</dbReference>
<dbReference type="SUPFAM" id="SSF81901">
    <property type="entry name" value="HCP-like"/>
    <property type="match status" value="1"/>
</dbReference>
<dbReference type="PANTHER" id="PTHR10098">
    <property type="entry name" value="RAPSYN-RELATED"/>
    <property type="match status" value="1"/>
</dbReference>
<evidence type="ECO:0000256" key="2">
    <source>
        <dbReference type="SAM" id="Phobius"/>
    </source>
</evidence>
<evidence type="ECO:0000256" key="3">
    <source>
        <dbReference type="SAM" id="SignalP"/>
    </source>
</evidence>
<organism evidence="5 6">
    <name type="scientific">Aurantibacter aestuarii</name>
    <dbReference type="NCBI Taxonomy" id="1266046"/>
    <lineage>
        <taxon>Bacteria</taxon>
        <taxon>Pseudomonadati</taxon>
        <taxon>Bacteroidota</taxon>
        <taxon>Flavobacteriia</taxon>
        <taxon>Flavobacteriales</taxon>
        <taxon>Flavobacteriaceae</taxon>
        <taxon>Aurantibacter</taxon>
    </lineage>
</organism>